<dbReference type="EMBL" id="JARKIE010000004">
    <property type="protein sequence ID" value="KAJ7708280.1"/>
    <property type="molecule type" value="Genomic_DNA"/>
</dbReference>
<proteinExistence type="predicted"/>
<dbReference type="AlphaFoldDB" id="A0AAD7MAW9"/>
<protein>
    <submittedName>
        <fullName evidence="2">Uncharacterized protein</fullName>
    </submittedName>
</protein>
<reference evidence="2" key="1">
    <citation type="submission" date="2023-03" db="EMBL/GenBank/DDBJ databases">
        <title>Massive genome expansion in bonnet fungi (Mycena s.s.) driven by repeated elements and novel gene families across ecological guilds.</title>
        <authorList>
            <consortium name="Lawrence Berkeley National Laboratory"/>
            <person name="Harder C.B."/>
            <person name="Miyauchi S."/>
            <person name="Viragh M."/>
            <person name="Kuo A."/>
            <person name="Thoen E."/>
            <person name="Andreopoulos B."/>
            <person name="Lu D."/>
            <person name="Skrede I."/>
            <person name="Drula E."/>
            <person name="Henrissat B."/>
            <person name="Morin E."/>
            <person name="Kohler A."/>
            <person name="Barry K."/>
            <person name="LaButti K."/>
            <person name="Morin E."/>
            <person name="Salamov A."/>
            <person name="Lipzen A."/>
            <person name="Mereny Z."/>
            <person name="Hegedus B."/>
            <person name="Baldrian P."/>
            <person name="Stursova M."/>
            <person name="Weitz H."/>
            <person name="Taylor A."/>
            <person name="Grigoriev I.V."/>
            <person name="Nagy L.G."/>
            <person name="Martin F."/>
            <person name="Kauserud H."/>
        </authorList>
    </citation>
    <scope>NUCLEOTIDE SEQUENCE</scope>
    <source>
        <strain evidence="2">CBHHK067</strain>
    </source>
</reference>
<evidence type="ECO:0000256" key="1">
    <source>
        <dbReference type="SAM" id="MobiDB-lite"/>
    </source>
</evidence>
<evidence type="ECO:0000313" key="2">
    <source>
        <dbReference type="EMBL" id="KAJ7708280.1"/>
    </source>
</evidence>
<evidence type="ECO:0000313" key="3">
    <source>
        <dbReference type="Proteomes" id="UP001221757"/>
    </source>
</evidence>
<dbReference type="Proteomes" id="UP001221757">
    <property type="component" value="Unassembled WGS sequence"/>
</dbReference>
<feature type="compositionally biased region" description="Polar residues" evidence="1">
    <location>
        <begin position="1"/>
        <end position="14"/>
    </location>
</feature>
<accession>A0AAD7MAW9</accession>
<organism evidence="2 3">
    <name type="scientific">Mycena rosella</name>
    <name type="common">Pink bonnet</name>
    <name type="synonym">Agaricus rosellus</name>
    <dbReference type="NCBI Taxonomy" id="1033263"/>
    <lineage>
        <taxon>Eukaryota</taxon>
        <taxon>Fungi</taxon>
        <taxon>Dikarya</taxon>
        <taxon>Basidiomycota</taxon>
        <taxon>Agaricomycotina</taxon>
        <taxon>Agaricomycetes</taxon>
        <taxon>Agaricomycetidae</taxon>
        <taxon>Agaricales</taxon>
        <taxon>Marasmiineae</taxon>
        <taxon>Mycenaceae</taxon>
        <taxon>Mycena</taxon>
    </lineage>
</organism>
<feature type="region of interest" description="Disordered" evidence="1">
    <location>
        <begin position="1"/>
        <end position="27"/>
    </location>
</feature>
<name>A0AAD7MAW9_MYCRO</name>
<keyword evidence="3" id="KW-1185">Reference proteome</keyword>
<gene>
    <name evidence="2" type="ORF">B0H17DRAFT_453753</name>
</gene>
<feature type="region of interest" description="Disordered" evidence="1">
    <location>
        <begin position="70"/>
        <end position="99"/>
    </location>
</feature>
<sequence>MTFTSRSLKLSSPNHESRAGEPRSPARIPLMASNLTNDLGTGRTFNNIHDAFDFVKNATHLWHSGVDCRRQDDRQHSCPSVSVSRSESEPHPLSHFRSPTSTARPIVTIALGLARGLERSRAGHFGLGAQAVRCLRPSVAASVSFECERSHATPGVLAVIHRVLRVLWFLPFAFSAHLLHADLHSRLNDKSHARIAPAMRHPP</sequence>
<comment type="caution">
    <text evidence="2">The sequence shown here is derived from an EMBL/GenBank/DDBJ whole genome shotgun (WGS) entry which is preliminary data.</text>
</comment>